<evidence type="ECO:0000256" key="1">
    <source>
        <dbReference type="SAM" id="Phobius"/>
    </source>
</evidence>
<feature type="transmembrane region" description="Helical" evidence="1">
    <location>
        <begin position="28"/>
        <end position="58"/>
    </location>
</feature>
<keyword evidence="1" id="KW-0812">Transmembrane</keyword>
<dbReference type="EMBL" id="FNIE01000010">
    <property type="protein sequence ID" value="SDO55203.1"/>
    <property type="molecule type" value="Genomic_DNA"/>
</dbReference>
<gene>
    <name evidence="2" type="ORF">SAMN05216259_110248</name>
</gene>
<proteinExistence type="predicted"/>
<protein>
    <submittedName>
        <fullName evidence="2">Uncharacterized protein</fullName>
    </submittedName>
</protein>
<dbReference type="RefSeq" id="WP_093786469.1">
    <property type="nucleotide sequence ID" value="NZ_FNIE01000010.1"/>
</dbReference>
<sequence>MAAREVKVGEWPDAPPGGVVHRPPEGAFGLGCGCVFAVLGGGLALLLVVLFSLFFFWFRLGPEEHSVPRSDVDAAAASQAVARASTAALRRDQAQLDAATTAVRGTLLGTDGSTDACRGTPWGAVQPLRGGRIVCTLTTQRTLGVGGDTARTLRSLDAALRKAGWHLGDRVGPAVPGAAPATLPPHPALRTTLTYVGPAHELLTVDRLPRTPGTVPVFDDLSLLADGMRSRHPGPDRGVLERAADRHPALLTLHLADGYWSGDGPAH</sequence>
<keyword evidence="1" id="KW-1133">Transmembrane helix</keyword>
<dbReference type="OrthoDB" id="5517693at2"/>
<keyword evidence="1" id="KW-0472">Membrane</keyword>
<dbReference type="Proteomes" id="UP000199341">
    <property type="component" value="Unassembled WGS sequence"/>
</dbReference>
<name>A0A1H0KH96_9ACTN</name>
<accession>A0A1H0KH96</accession>
<evidence type="ECO:0000313" key="3">
    <source>
        <dbReference type="Proteomes" id="UP000199341"/>
    </source>
</evidence>
<organism evidence="2 3">
    <name type="scientific">Actinacidiphila guanduensis</name>
    <dbReference type="NCBI Taxonomy" id="310781"/>
    <lineage>
        <taxon>Bacteria</taxon>
        <taxon>Bacillati</taxon>
        <taxon>Actinomycetota</taxon>
        <taxon>Actinomycetes</taxon>
        <taxon>Kitasatosporales</taxon>
        <taxon>Streptomycetaceae</taxon>
        <taxon>Actinacidiphila</taxon>
    </lineage>
</organism>
<keyword evidence="3" id="KW-1185">Reference proteome</keyword>
<evidence type="ECO:0000313" key="2">
    <source>
        <dbReference type="EMBL" id="SDO55203.1"/>
    </source>
</evidence>
<dbReference type="AlphaFoldDB" id="A0A1H0KH96"/>
<reference evidence="2 3" key="1">
    <citation type="submission" date="2016-10" db="EMBL/GenBank/DDBJ databases">
        <authorList>
            <person name="de Groot N.N."/>
        </authorList>
    </citation>
    <scope>NUCLEOTIDE SEQUENCE [LARGE SCALE GENOMIC DNA]</scope>
    <source>
        <strain evidence="2 3">CGMCC 4.2022</strain>
    </source>
</reference>